<dbReference type="Proteomes" id="UP000008144">
    <property type="component" value="Chromosome 1"/>
</dbReference>
<dbReference type="HOGENOM" id="CLU_2290660_0_0_1"/>
<gene>
    <name evidence="1" type="primary">LOC113475032</name>
</gene>
<dbReference type="EMBL" id="EAAA01000040">
    <property type="status" value="NOT_ANNOTATED_CDS"/>
    <property type="molecule type" value="Genomic_DNA"/>
</dbReference>
<protein>
    <submittedName>
        <fullName evidence="1">Uncharacterized LOC113475032</fullName>
    </submittedName>
</protein>
<dbReference type="Ensembl" id="ENSCINT00000006008.3">
    <property type="protein sequence ID" value="ENSCINP00000006008.3"/>
    <property type="gene ID" value="ENSCING00000002948.3"/>
</dbReference>
<reference evidence="2" key="1">
    <citation type="journal article" date="2002" name="Science">
        <title>The draft genome of Ciona intestinalis: insights into chordate and vertebrate origins.</title>
        <authorList>
            <person name="Dehal P."/>
            <person name="Satou Y."/>
            <person name="Campbell R.K."/>
            <person name="Chapman J."/>
            <person name="Degnan B."/>
            <person name="De Tomaso A."/>
            <person name="Davidson B."/>
            <person name="Di Gregorio A."/>
            <person name="Gelpke M."/>
            <person name="Goodstein D.M."/>
            <person name="Harafuji N."/>
            <person name="Hastings K.E."/>
            <person name="Ho I."/>
            <person name="Hotta K."/>
            <person name="Huang W."/>
            <person name="Kawashima T."/>
            <person name="Lemaire P."/>
            <person name="Martinez D."/>
            <person name="Meinertzhagen I.A."/>
            <person name="Necula S."/>
            <person name="Nonaka M."/>
            <person name="Putnam N."/>
            <person name="Rash S."/>
            <person name="Saiga H."/>
            <person name="Satake M."/>
            <person name="Terry A."/>
            <person name="Yamada L."/>
            <person name="Wang H.G."/>
            <person name="Awazu S."/>
            <person name="Azumi K."/>
            <person name="Boore J."/>
            <person name="Branno M."/>
            <person name="Chin-Bow S."/>
            <person name="DeSantis R."/>
            <person name="Doyle S."/>
            <person name="Francino P."/>
            <person name="Keys D.N."/>
            <person name="Haga S."/>
            <person name="Hayashi H."/>
            <person name="Hino K."/>
            <person name="Imai K.S."/>
            <person name="Inaba K."/>
            <person name="Kano S."/>
            <person name="Kobayashi K."/>
            <person name="Kobayashi M."/>
            <person name="Lee B.I."/>
            <person name="Makabe K.W."/>
            <person name="Manohar C."/>
            <person name="Matassi G."/>
            <person name="Medina M."/>
            <person name="Mochizuki Y."/>
            <person name="Mount S."/>
            <person name="Morishita T."/>
            <person name="Miura S."/>
            <person name="Nakayama A."/>
            <person name="Nishizaka S."/>
            <person name="Nomoto H."/>
            <person name="Ohta F."/>
            <person name="Oishi K."/>
            <person name="Rigoutsos I."/>
            <person name="Sano M."/>
            <person name="Sasaki A."/>
            <person name="Sasakura Y."/>
            <person name="Shoguchi E."/>
            <person name="Shin-i T."/>
            <person name="Spagnuolo A."/>
            <person name="Stainier D."/>
            <person name="Suzuki M.M."/>
            <person name="Tassy O."/>
            <person name="Takatori N."/>
            <person name="Tokuoka M."/>
            <person name="Yagi K."/>
            <person name="Yoshizaki F."/>
            <person name="Wada S."/>
            <person name="Zhang C."/>
            <person name="Hyatt P.D."/>
            <person name="Larimer F."/>
            <person name="Detter C."/>
            <person name="Doggett N."/>
            <person name="Glavina T."/>
            <person name="Hawkins T."/>
            <person name="Richardson P."/>
            <person name="Lucas S."/>
            <person name="Kohara Y."/>
            <person name="Levine M."/>
            <person name="Satoh N."/>
            <person name="Rokhsar D.S."/>
        </authorList>
    </citation>
    <scope>NUCLEOTIDE SEQUENCE [LARGE SCALE GENOMIC DNA]</scope>
</reference>
<sequence length="101" mass="10979">MRWTKGLIDYHGVDSFDNIKAKIDMVTWPNLVQPVCGADISDDDDVTSSDDAISLNEVIGSDDVASVNELAKVNDVIMVPEVTKFTDVTVSNFIDVTTTNA</sequence>
<accession>F6R8N1</accession>
<proteinExistence type="predicted"/>
<reference evidence="1" key="4">
    <citation type="submission" date="2025-09" db="UniProtKB">
        <authorList>
            <consortium name="Ensembl"/>
        </authorList>
    </citation>
    <scope>IDENTIFICATION</scope>
</reference>
<dbReference type="EMBL" id="EAAA01000039">
    <property type="status" value="NOT_ANNOTATED_CDS"/>
    <property type="molecule type" value="Genomic_DNA"/>
</dbReference>
<evidence type="ECO:0000313" key="1">
    <source>
        <dbReference type="Ensembl" id="ENSCINP00000006008.3"/>
    </source>
</evidence>
<reference evidence="1" key="2">
    <citation type="journal article" date="2008" name="Genome Biol.">
        <title>Improved genome assembly and evidence-based global gene model set for the chordate Ciona intestinalis: new insight into intron and operon populations.</title>
        <authorList>
            <person name="Satou Y."/>
            <person name="Mineta K."/>
            <person name="Ogasawara M."/>
            <person name="Sasakura Y."/>
            <person name="Shoguchi E."/>
            <person name="Ueno K."/>
            <person name="Yamada L."/>
            <person name="Matsumoto J."/>
            <person name="Wasserscheid J."/>
            <person name="Dewar K."/>
            <person name="Wiley G.B."/>
            <person name="Macmil S.L."/>
            <person name="Roe B.A."/>
            <person name="Zeller R.W."/>
            <person name="Hastings K.E."/>
            <person name="Lemaire P."/>
            <person name="Lindquist E."/>
            <person name="Endo T."/>
            <person name="Hotta K."/>
            <person name="Inaba K."/>
        </authorList>
    </citation>
    <scope>NUCLEOTIDE SEQUENCE [LARGE SCALE GENOMIC DNA]</scope>
    <source>
        <strain evidence="1">wild type</strain>
    </source>
</reference>
<dbReference type="KEGG" id="cin:113475032"/>
<dbReference type="InParanoid" id="F6R8N1"/>
<evidence type="ECO:0000313" key="2">
    <source>
        <dbReference type="Proteomes" id="UP000008144"/>
    </source>
</evidence>
<organism evidence="1 2">
    <name type="scientific">Ciona intestinalis</name>
    <name type="common">Transparent sea squirt</name>
    <name type="synonym">Ascidia intestinalis</name>
    <dbReference type="NCBI Taxonomy" id="7719"/>
    <lineage>
        <taxon>Eukaryota</taxon>
        <taxon>Metazoa</taxon>
        <taxon>Chordata</taxon>
        <taxon>Tunicata</taxon>
        <taxon>Ascidiacea</taxon>
        <taxon>Phlebobranchia</taxon>
        <taxon>Cionidae</taxon>
        <taxon>Ciona</taxon>
    </lineage>
</organism>
<name>F6R8N1_CIOIN</name>
<dbReference type="AlphaFoldDB" id="F6R8N1"/>
<keyword evidence="2" id="KW-1185">Reference proteome</keyword>
<dbReference type="RefSeq" id="XP_026694233.1">
    <property type="nucleotide sequence ID" value="XM_026838432.1"/>
</dbReference>
<reference evidence="1" key="3">
    <citation type="submission" date="2025-08" db="UniProtKB">
        <authorList>
            <consortium name="Ensembl"/>
        </authorList>
    </citation>
    <scope>IDENTIFICATION</scope>
</reference>
<dbReference type="GeneID" id="113475032"/>